<proteinExistence type="inferred from homology"/>
<evidence type="ECO:0000256" key="9">
    <source>
        <dbReference type="SAM" id="SignalP"/>
    </source>
</evidence>
<dbReference type="SUPFAM" id="SSF109998">
    <property type="entry name" value="Triger factor/SurA peptide-binding domain-like"/>
    <property type="match status" value="1"/>
</dbReference>
<dbReference type="OrthoDB" id="14196at2"/>
<keyword evidence="5 8" id="KW-0697">Rotamase</keyword>
<gene>
    <name evidence="11" type="ORF">GL286_03385</name>
</gene>
<dbReference type="InterPro" id="IPR050245">
    <property type="entry name" value="PrsA_foldase"/>
</dbReference>
<dbReference type="Proteomes" id="UP000478183">
    <property type="component" value="Unassembled WGS sequence"/>
</dbReference>
<accession>A0A6L6J5D3</accession>
<evidence type="ECO:0000256" key="8">
    <source>
        <dbReference type="PROSITE-ProRule" id="PRU00278"/>
    </source>
</evidence>
<reference evidence="11 12" key="1">
    <citation type="submission" date="2019-11" db="EMBL/GenBank/DDBJ databases">
        <authorList>
            <person name="Dong K."/>
        </authorList>
    </citation>
    <scope>NUCLEOTIDE SEQUENCE [LARGE SCALE GENOMIC DNA]</scope>
    <source>
        <strain evidence="11 12">NBRC 111993</strain>
    </source>
</reference>
<keyword evidence="8 11" id="KW-0413">Isomerase</keyword>
<dbReference type="EC" id="5.2.1.8" evidence="3"/>
<dbReference type="Pfam" id="PF00639">
    <property type="entry name" value="Rotamase"/>
    <property type="match status" value="1"/>
</dbReference>
<keyword evidence="12" id="KW-1185">Reference proteome</keyword>
<comment type="catalytic activity">
    <reaction evidence="1">
        <text>[protein]-peptidylproline (omega=180) = [protein]-peptidylproline (omega=0)</text>
        <dbReference type="Rhea" id="RHEA:16237"/>
        <dbReference type="Rhea" id="RHEA-COMP:10747"/>
        <dbReference type="Rhea" id="RHEA-COMP:10748"/>
        <dbReference type="ChEBI" id="CHEBI:83833"/>
        <dbReference type="ChEBI" id="CHEBI:83834"/>
        <dbReference type="EC" id="5.2.1.8"/>
    </reaction>
</comment>
<evidence type="ECO:0000313" key="11">
    <source>
        <dbReference type="EMBL" id="MTH76766.1"/>
    </source>
</evidence>
<evidence type="ECO:0000313" key="12">
    <source>
        <dbReference type="Proteomes" id="UP000478183"/>
    </source>
</evidence>
<protein>
    <recommendedName>
        <fullName evidence="4">Parvulin-like PPIase</fullName>
        <ecNumber evidence="3">5.2.1.8</ecNumber>
    </recommendedName>
    <alternativeName>
        <fullName evidence="6">Peptidyl-prolyl cis-trans isomerase plp</fullName>
    </alternativeName>
    <alternativeName>
        <fullName evidence="7">Rotamase plp</fullName>
    </alternativeName>
</protein>
<evidence type="ECO:0000256" key="5">
    <source>
        <dbReference type="ARBA" id="ARBA00023110"/>
    </source>
</evidence>
<evidence type="ECO:0000256" key="2">
    <source>
        <dbReference type="ARBA" id="ARBA00007656"/>
    </source>
</evidence>
<dbReference type="EMBL" id="WMIE01000001">
    <property type="protein sequence ID" value="MTH76766.1"/>
    <property type="molecule type" value="Genomic_DNA"/>
</dbReference>
<evidence type="ECO:0000256" key="7">
    <source>
        <dbReference type="ARBA" id="ARBA00031484"/>
    </source>
</evidence>
<evidence type="ECO:0000256" key="4">
    <source>
        <dbReference type="ARBA" id="ARBA00018370"/>
    </source>
</evidence>
<evidence type="ECO:0000256" key="3">
    <source>
        <dbReference type="ARBA" id="ARBA00013194"/>
    </source>
</evidence>
<sequence length="281" mass="30439">MLKTLLAATAIASASWAALPAFAEDADTVVAKVNGEDITLGQLIAMRQGLDEEAVQGLPDTAVWDLMLDQMIRQTAVAQVAAKDISKRDEIGLEIERRAYLAGSALEKVAGAEPTEAELKAAYDQVFGGEAAPKVEYNAAHILVKTKEEAEAIEKQLNEGGDFGAIAAEKSTDPGSGPNKGDLGWFQPEQMVQPFADAVKALKKDEISAPIETQFGWHVIKLIDQRDVTPPKLDEVKDQLVIQIRRDKVQAEIEKRLAEAKVEKTEGLSPDLLKKTDLLGE</sequence>
<feature type="domain" description="PpiC" evidence="10">
    <location>
        <begin position="134"/>
        <end position="224"/>
    </location>
</feature>
<dbReference type="InterPro" id="IPR027304">
    <property type="entry name" value="Trigger_fact/SurA_dom_sf"/>
</dbReference>
<dbReference type="Gene3D" id="3.10.50.40">
    <property type="match status" value="1"/>
</dbReference>
<dbReference type="PROSITE" id="PS50198">
    <property type="entry name" value="PPIC_PPIASE_2"/>
    <property type="match status" value="1"/>
</dbReference>
<evidence type="ECO:0000259" key="10">
    <source>
        <dbReference type="PROSITE" id="PS50198"/>
    </source>
</evidence>
<name>A0A6L6J5D3_9RHOB</name>
<dbReference type="SUPFAM" id="SSF54534">
    <property type="entry name" value="FKBP-like"/>
    <property type="match status" value="1"/>
</dbReference>
<comment type="caution">
    <text evidence="11">The sequence shown here is derived from an EMBL/GenBank/DDBJ whole genome shotgun (WGS) entry which is preliminary data.</text>
</comment>
<dbReference type="InterPro" id="IPR046357">
    <property type="entry name" value="PPIase_dom_sf"/>
</dbReference>
<dbReference type="InterPro" id="IPR000297">
    <property type="entry name" value="PPIase_PpiC"/>
</dbReference>
<dbReference type="GO" id="GO:0003755">
    <property type="term" value="F:peptidyl-prolyl cis-trans isomerase activity"/>
    <property type="evidence" value="ECO:0007669"/>
    <property type="project" value="UniProtKB-KW"/>
</dbReference>
<comment type="similarity">
    <text evidence="2">Belongs to the PpiC/parvulin rotamase family.</text>
</comment>
<feature type="chain" id="PRO_5026775281" description="Parvulin-like PPIase" evidence="9">
    <location>
        <begin position="24"/>
        <end position="281"/>
    </location>
</feature>
<evidence type="ECO:0000256" key="6">
    <source>
        <dbReference type="ARBA" id="ARBA00030642"/>
    </source>
</evidence>
<dbReference type="PANTHER" id="PTHR47245:SF2">
    <property type="entry name" value="PEPTIDYL-PROLYL CIS-TRANS ISOMERASE HP_0175-RELATED"/>
    <property type="match status" value="1"/>
</dbReference>
<dbReference type="AlphaFoldDB" id="A0A6L6J5D3"/>
<dbReference type="RefSeq" id="WP_155094522.1">
    <property type="nucleotide sequence ID" value="NZ_WMIE01000001.1"/>
</dbReference>
<dbReference type="Gene3D" id="1.10.8.1040">
    <property type="match status" value="1"/>
</dbReference>
<organism evidence="11 12">
    <name type="scientific">Paracoccus aestuariivivens</name>
    <dbReference type="NCBI Taxonomy" id="1820333"/>
    <lineage>
        <taxon>Bacteria</taxon>
        <taxon>Pseudomonadati</taxon>
        <taxon>Pseudomonadota</taxon>
        <taxon>Alphaproteobacteria</taxon>
        <taxon>Rhodobacterales</taxon>
        <taxon>Paracoccaceae</taxon>
        <taxon>Paracoccus</taxon>
    </lineage>
</organism>
<feature type="signal peptide" evidence="9">
    <location>
        <begin position="1"/>
        <end position="23"/>
    </location>
</feature>
<keyword evidence="9" id="KW-0732">Signal</keyword>
<dbReference type="PANTHER" id="PTHR47245">
    <property type="entry name" value="PEPTIDYLPROLYL ISOMERASE"/>
    <property type="match status" value="1"/>
</dbReference>
<evidence type="ECO:0000256" key="1">
    <source>
        <dbReference type="ARBA" id="ARBA00000971"/>
    </source>
</evidence>